<dbReference type="AlphaFoldDB" id="H2XK30"/>
<dbReference type="HOGENOM" id="CLU_2819054_0_0_1"/>
<accession>H2XK30</accession>
<dbReference type="InParanoid" id="H2XK30"/>
<reference evidence="1" key="3">
    <citation type="submission" date="2025-09" db="UniProtKB">
        <authorList>
            <consortium name="Ensembl"/>
        </authorList>
    </citation>
    <scope>IDENTIFICATION</scope>
</reference>
<dbReference type="Ensembl" id="ENSCINT00000032142.1">
    <property type="protein sequence ID" value="ENSCINP00000030012.1"/>
    <property type="gene ID" value="ENSCING00000020381.1"/>
</dbReference>
<sequence length="67" mass="7868">SSTTKKNTKSSYKFAINHYSYDTTERSLAKRKLKRVNRNEEKSLLLAVRHRSELSKLRLLRTLASDK</sequence>
<dbReference type="Proteomes" id="UP000008144">
    <property type="component" value="Unassembled WGS sequence"/>
</dbReference>
<evidence type="ECO:0000313" key="1">
    <source>
        <dbReference type="Ensembl" id="ENSCINP00000030012.1"/>
    </source>
</evidence>
<reference evidence="2" key="1">
    <citation type="journal article" date="2002" name="Science">
        <title>The draft genome of Ciona intestinalis: insights into chordate and vertebrate origins.</title>
        <authorList>
            <person name="Dehal P."/>
            <person name="Satou Y."/>
            <person name="Campbell R.K."/>
            <person name="Chapman J."/>
            <person name="Degnan B."/>
            <person name="De Tomaso A."/>
            <person name="Davidson B."/>
            <person name="Di Gregorio A."/>
            <person name="Gelpke M."/>
            <person name="Goodstein D.M."/>
            <person name="Harafuji N."/>
            <person name="Hastings K.E."/>
            <person name="Ho I."/>
            <person name="Hotta K."/>
            <person name="Huang W."/>
            <person name="Kawashima T."/>
            <person name="Lemaire P."/>
            <person name="Martinez D."/>
            <person name="Meinertzhagen I.A."/>
            <person name="Necula S."/>
            <person name="Nonaka M."/>
            <person name="Putnam N."/>
            <person name="Rash S."/>
            <person name="Saiga H."/>
            <person name="Satake M."/>
            <person name="Terry A."/>
            <person name="Yamada L."/>
            <person name="Wang H.G."/>
            <person name="Awazu S."/>
            <person name="Azumi K."/>
            <person name="Boore J."/>
            <person name="Branno M."/>
            <person name="Chin-Bow S."/>
            <person name="DeSantis R."/>
            <person name="Doyle S."/>
            <person name="Francino P."/>
            <person name="Keys D.N."/>
            <person name="Haga S."/>
            <person name="Hayashi H."/>
            <person name="Hino K."/>
            <person name="Imai K.S."/>
            <person name="Inaba K."/>
            <person name="Kano S."/>
            <person name="Kobayashi K."/>
            <person name="Kobayashi M."/>
            <person name="Lee B.I."/>
            <person name="Makabe K.W."/>
            <person name="Manohar C."/>
            <person name="Matassi G."/>
            <person name="Medina M."/>
            <person name="Mochizuki Y."/>
            <person name="Mount S."/>
            <person name="Morishita T."/>
            <person name="Miura S."/>
            <person name="Nakayama A."/>
            <person name="Nishizaka S."/>
            <person name="Nomoto H."/>
            <person name="Ohta F."/>
            <person name="Oishi K."/>
            <person name="Rigoutsos I."/>
            <person name="Sano M."/>
            <person name="Sasaki A."/>
            <person name="Sasakura Y."/>
            <person name="Shoguchi E."/>
            <person name="Shin-i T."/>
            <person name="Spagnuolo A."/>
            <person name="Stainier D."/>
            <person name="Suzuki M.M."/>
            <person name="Tassy O."/>
            <person name="Takatori N."/>
            <person name="Tokuoka M."/>
            <person name="Yagi K."/>
            <person name="Yoshizaki F."/>
            <person name="Wada S."/>
            <person name="Zhang C."/>
            <person name="Hyatt P.D."/>
            <person name="Larimer F."/>
            <person name="Detter C."/>
            <person name="Doggett N."/>
            <person name="Glavina T."/>
            <person name="Hawkins T."/>
            <person name="Richardson P."/>
            <person name="Lucas S."/>
            <person name="Kohara Y."/>
            <person name="Levine M."/>
            <person name="Satoh N."/>
            <person name="Rokhsar D.S."/>
        </authorList>
    </citation>
    <scope>NUCLEOTIDE SEQUENCE [LARGE SCALE GENOMIC DNA]</scope>
</reference>
<protein>
    <submittedName>
        <fullName evidence="1">Uncharacterized protein</fullName>
    </submittedName>
</protein>
<evidence type="ECO:0000313" key="2">
    <source>
        <dbReference type="Proteomes" id="UP000008144"/>
    </source>
</evidence>
<name>H2XK30_CIOIN</name>
<keyword evidence="2" id="KW-1185">Reference proteome</keyword>
<reference evidence="1" key="2">
    <citation type="submission" date="2025-08" db="UniProtKB">
        <authorList>
            <consortium name="Ensembl"/>
        </authorList>
    </citation>
    <scope>IDENTIFICATION</scope>
</reference>
<organism evidence="1 2">
    <name type="scientific">Ciona intestinalis</name>
    <name type="common">Transparent sea squirt</name>
    <name type="synonym">Ascidia intestinalis</name>
    <dbReference type="NCBI Taxonomy" id="7719"/>
    <lineage>
        <taxon>Eukaryota</taxon>
        <taxon>Metazoa</taxon>
        <taxon>Chordata</taxon>
        <taxon>Tunicata</taxon>
        <taxon>Ascidiacea</taxon>
        <taxon>Phlebobranchia</taxon>
        <taxon>Cionidae</taxon>
        <taxon>Ciona</taxon>
    </lineage>
</organism>
<proteinExistence type="predicted"/>